<dbReference type="GO" id="GO:0016627">
    <property type="term" value="F:oxidoreductase activity, acting on the CH-CH group of donors"/>
    <property type="evidence" value="ECO:0007669"/>
    <property type="project" value="TreeGrafter"/>
</dbReference>
<dbReference type="GO" id="GO:0070967">
    <property type="term" value="F:coenzyme F420 binding"/>
    <property type="evidence" value="ECO:0007669"/>
    <property type="project" value="TreeGrafter"/>
</dbReference>
<dbReference type="SUPFAM" id="SSF50475">
    <property type="entry name" value="FMN-binding split barrel"/>
    <property type="match status" value="1"/>
</dbReference>
<reference evidence="3 4" key="1">
    <citation type="journal article" date="2019" name="Sci. Rep.">
        <title>Extended insight into the Mycobacterium chelonae-abscessus complex through whole genome sequencing of Mycobacterium salmoniphilum outbreak and Mycobacterium salmoniphilum-like strains.</title>
        <authorList>
            <person name="Behra P.R.K."/>
            <person name="Das S."/>
            <person name="Pettersson B.M.F."/>
            <person name="Shirreff L."/>
            <person name="DuCote T."/>
            <person name="Jacobsson K.G."/>
            <person name="Ennis D.G."/>
            <person name="Kirsebom L.A."/>
        </authorList>
    </citation>
    <scope>NUCLEOTIDE SEQUENCE [LARGE SCALE GENOMIC DNA]</scope>
    <source>
        <strain evidence="3 4">DSM 45524</strain>
    </source>
</reference>
<dbReference type="RefSeq" id="WP_078335157.1">
    <property type="nucleotide sequence ID" value="NZ_MAFQ01000010.1"/>
</dbReference>
<dbReference type="PANTHER" id="PTHR35176:SF2">
    <property type="entry name" value="F420H(2)-DEPENDENT REDUCTASE RV1155"/>
    <property type="match status" value="1"/>
</dbReference>
<name>A0A4R5P8D4_9MYCO</name>
<dbReference type="EMBL" id="RXLR01000017">
    <property type="protein sequence ID" value="TDH20116.1"/>
    <property type="molecule type" value="Genomic_DNA"/>
</dbReference>
<evidence type="ECO:0000256" key="1">
    <source>
        <dbReference type="ARBA" id="ARBA00023002"/>
    </source>
</evidence>
<organism evidence="3 4">
    <name type="scientific">Mycobacteroides franklinii</name>
    <dbReference type="NCBI Taxonomy" id="948102"/>
    <lineage>
        <taxon>Bacteria</taxon>
        <taxon>Bacillati</taxon>
        <taxon>Actinomycetota</taxon>
        <taxon>Actinomycetes</taxon>
        <taxon>Mycobacteriales</taxon>
        <taxon>Mycobacteriaceae</taxon>
        <taxon>Mycobacteroides</taxon>
    </lineage>
</organism>
<dbReference type="InterPro" id="IPR019920">
    <property type="entry name" value="F420-binding_dom_put"/>
</dbReference>
<dbReference type="GO" id="GO:0005829">
    <property type="term" value="C:cytosol"/>
    <property type="evidence" value="ECO:0007669"/>
    <property type="project" value="TreeGrafter"/>
</dbReference>
<dbReference type="Gene3D" id="2.30.110.10">
    <property type="entry name" value="Electron Transport, Fmn-binding Protein, Chain A"/>
    <property type="match status" value="1"/>
</dbReference>
<feature type="domain" description="Pyridoxamine 5'-phosphate oxidase N-terminal" evidence="2">
    <location>
        <begin position="14"/>
        <end position="94"/>
    </location>
</feature>
<dbReference type="InterPro" id="IPR052019">
    <property type="entry name" value="F420H2_bilvrd_red/Heme_oxyg"/>
</dbReference>
<sequence>MTDISAFSELVDLDHGLCVLSTVRGDGSVQSSVINAGVMPHPRTGEPVVALVAAGGTRKLDHLRADPRATIVVRAGWRWVTVEGDTEIIGPDDPQPGVDGEALRLLLRNIFQAAGGTHDDWDTYDRVMAEERRAAVLITARRVYSNPTNG</sequence>
<accession>A0A4R5P8D4</accession>
<dbReference type="Pfam" id="PF01243">
    <property type="entry name" value="PNPOx_N"/>
    <property type="match status" value="1"/>
</dbReference>
<evidence type="ECO:0000313" key="4">
    <source>
        <dbReference type="Proteomes" id="UP000295627"/>
    </source>
</evidence>
<evidence type="ECO:0000259" key="2">
    <source>
        <dbReference type="Pfam" id="PF01243"/>
    </source>
</evidence>
<dbReference type="InterPro" id="IPR011576">
    <property type="entry name" value="Pyridox_Oxase_N"/>
</dbReference>
<evidence type="ECO:0000313" key="3">
    <source>
        <dbReference type="EMBL" id="TDH20116.1"/>
    </source>
</evidence>
<dbReference type="Proteomes" id="UP000295627">
    <property type="component" value="Unassembled WGS sequence"/>
</dbReference>
<gene>
    <name evidence="3" type="ORF">EJ571_15050</name>
</gene>
<comment type="caution">
    <text evidence="3">The sequence shown here is derived from an EMBL/GenBank/DDBJ whole genome shotgun (WGS) entry which is preliminary data.</text>
</comment>
<proteinExistence type="predicted"/>
<protein>
    <submittedName>
        <fullName evidence="3">TIGR03618 family F420-dependent PPOX class oxidoreductase</fullName>
    </submittedName>
</protein>
<dbReference type="PANTHER" id="PTHR35176">
    <property type="entry name" value="HEME OXYGENASE HI_0854-RELATED"/>
    <property type="match status" value="1"/>
</dbReference>
<dbReference type="NCBIfam" id="TIGR03618">
    <property type="entry name" value="Rv1155_F420"/>
    <property type="match status" value="1"/>
</dbReference>
<dbReference type="AlphaFoldDB" id="A0A4R5P8D4"/>
<keyword evidence="1" id="KW-0560">Oxidoreductase</keyword>
<dbReference type="InterPro" id="IPR012349">
    <property type="entry name" value="Split_barrel_FMN-bd"/>
</dbReference>